<dbReference type="EMBL" id="RJUK01000001">
    <property type="protein sequence ID" value="ROQ20535.1"/>
    <property type="molecule type" value="Genomic_DNA"/>
</dbReference>
<evidence type="ECO:0000259" key="17">
    <source>
        <dbReference type="Pfam" id="PF00593"/>
    </source>
</evidence>
<evidence type="ECO:0000256" key="16">
    <source>
        <dbReference type="SAM" id="SignalP"/>
    </source>
</evidence>
<dbReference type="Gene3D" id="2.170.130.10">
    <property type="entry name" value="TonB-dependent receptor, plug domain"/>
    <property type="match status" value="1"/>
</dbReference>
<feature type="domain" description="TonB-dependent receptor plug" evidence="18">
    <location>
        <begin position="52"/>
        <end position="152"/>
    </location>
</feature>
<keyword evidence="5" id="KW-0410">Iron transport</keyword>
<dbReference type="SUPFAM" id="SSF56935">
    <property type="entry name" value="Porins"/>
    <property type="match status" value="1"/>
</dbReference>
<dbReference type="OrthoDB" id="127311at2"/>
<keyword evidence="7 16" id="KW-0732">Signal</keyword>
<evidence type="ECO:0000256" key="4">
    <source>
        <dbReference type="ARBA" id="ARBA00022452"/>
    </source>
</evidence>
<dbReference type="InterPro" id="IPR012910">
    <property type="entry name" value="Plug_dom"/>
</dbReference>
<accession>A0A3N1NWG5</accession>
<keyword evidence="4 14" id="KW-1134">Transmembrane beta strand</keyword>
<name>A0A3N1NWG5_9GAMM</name>
<evidence type="ECO:0000256" key="2">
    <source>
        <dbReference type="ARBA" id="ARBA00009810"/>
    </source>
</evidence>
<dbReference type="GO" id="GO:0015891">
    <property type="term" value="P:siderophore transport"/>
    <property type="evidence" value="ECO:0007669"/>
    <property type="project" value="InterPro"/>
</dbReference>
<evidence type="ECO:0000256" key="14">
    <source>
        <dbReference type="PROSITE-ProRule" id="PRU01360"/>
    </source>
</evidence>
<keyword evidence="9" id="KW-0406">Ion transport</keyword>
<dbReference type="PANTHER" id="PTHR32552">
    <property type="entry name" value="FERRICHROME IRON RECEPTOR-RELATED"/>
    <property type="match status" value="1"/>
</dbReference>
<evidence type="ECO:0000256" key="10">
    <source>
        <dbReference type="ARBA" id="ARBA00023077"/>
    </source>
</evidence>
<evidence type="ECO:0000256" key="6">
    <source>
        <dbReference type="ARBA" id="ARBA00022692"/>
    </source>
</evidence>
<dbReference type="GO" id="GO:0038023">
    <property type="term" value="F:signaling receptor activity"/>
    <property type="evidence" value="ECO:0007669"/>
    <property type="project" value="InterPro"/>
</dbReference>
<dbReference type="InterPro" id="IPR000531">
    <property type="entry name" value="Beta-barrel_TonB"/>
</dbReference>
<dbReference type="Gene3D" id="2.40.170.20">
    <property type="entry name" value="TonB-dependent receptor, beta-barrel domain"/>
    <property type="match status" value="1"/>
</dbReference>
<evidence type="ECO:0000256" key="5">
    <source>
        <dbReference type="ARBA" id="ARBA00022496"/>
    </source>
</evidence>
<evidence type="ECO:0000256" key="15">
    <source>
        <dbReference type="RuleBase" id="RU003357"/>
    </source>
</evidence>
<keyword evidence="8" id="KW-0408">Iron</keyword>
<evidence type="ECO:0000256" key="7">
    <source>
        <dbReference type="ARBA" id="ARBA00022729"/>
    </source>
</evidence>
<dbReference type="RefSeq" id="WP_123637668.1">
    <property type="nucleotide sequence ID" value="NZ_RJUK01000001.1"/>
</dbReference>
<dbReference type="InterPro" id="IPR010105">
    <property type="entry name" value="TonB_sidphr_rcpt"/>
</dbReference>
<evidence type="ECO:0000259" key="18">
    <source>
        <dbReference type="Pfam" id="PF07715"/>
    </source>
</evidence>
<keyword evidence="12 19" id="KW-0675">Receptor</keyword>
<feature type="domain" description="TonB-dependent receptor-like beta-barrel" evidence="17">
    <location>
        <begin position="225"/>
        <end position="671"/>
    </location>
</feature>
<dbReference type="AlphaFoldDB" id="A0A3N1NWG5"/>
<dbReference type="Pfam" id="PF00593">
    <property type="entry name" value="TonB_dep_Rec_b-barrel"/>
    <property type="match status" value="1"/>
</dbReference>
<evidence type="ECO:0000313" key="19">
    <source>
        <dbReference type="EMBL" id="ROQ20535.1"/>
    </source>
</evidence>
<evidence type="ECO:0000256" key="12">
    <source>
        <dbReference type="ARBA" id="ARBA00023170"/>
    </source>
</evidence>
<evidence type="ECO:0000256" key="3">
    <source>
        <dbReference type="ARBA" id="ARBA00022448"/>
    </source>
</evidence>
<evidence type="ECO:0000256" key="9">
    <source>
        <dbReference type="ARBA" id="ARBA00023065"/>
    </source>
</evidence>
<dbReference type="Pfam" id="PF07715">
    <property type="entry name" value="Plug"/>
    <property type="match status" value="1"/>
</dbReference>
<keyword evidence="6 14" id="KW-0812">Transmembrane</keyword>
<proteinExistence type="inferred from homology"/>
<evidence type="ECO:0000256" key="8">
    <source>
        <dbReference type="ARBA" id="ARBA00023004"/>
    </source>
</evidence>
<evidence type="ECO:0000313" key="20">
    <source>
        <dbReference type="Proteomes" id="UP000273643"/>
    </source>
</evidence>
<keyword evidence="10 15" id="KW-0798">TonB box</keyword>
<gene>
    <name evidence="19" type="ORF">EDC38_1142</name>
</gene>
<keyword evidence="11 14" id="KW-0472">Membrane</keyword>
<feature type="signal peptide" evidence="16">
    <location>
        <begin position="1"/>
        <end position="24"/>
    </location>
</feature>
<dbReference type="InterPro" id="IPR036942">
    <property type="entry name" value="Beta-barrel_TonB_sf"/>
</dbReference>
<dbReference type="PANTHER" id="PTHR32552:SF68">
    <property type="entry name" value="FERRICHROME OUTER MEMBRANE TRANSPORTER_PHAGE RECEPTOR"/>
    <property type="match status" value="1"/>
</dbReference>
<dbReference type="InterPro" id="IPR039426">
    <property type="entry name" value="TonB-dep_rcpt-like"/>
</dbReference>
<dbReference type="CDD" id="cd01347">
    <property type="entry name" value="ligand_gated_channel"/>
    <property type="match status" value="1"/>
</dbReference>
<dbReference type="InterPro" id="IPR037066">
    <property type="entry name" value="Plug_dom_sf"/>
</dbReference>
<dbReference type="GO" id="GO:0015344">
    <property type="term" value="F:siderophore uptake transmembrane transporter activity"/>
    <property type="evidence" value="ECO:0007669"/>
    <property type="project" value="TreeGrafter"/>
</dbReference>
<dbReference type="Proteomes" id="UP000273643">
    <property type="component" value="Unassembled WGS sequence"/>
</dbReference>
<evidence type="ECO:0000256" key="1">
    <source>
        <dbReference type="ARBA" id="ARBA00004571"/>
    </source>
</evidence>
<comment type="caution">
    <text evidence="19">The sequence shown here is derived from an EMBL/GenBank/DDBJ whole genome shotgun (WGS) entry which is preliminary data.</text>
</comment>
<evidence type="ECO:0000256" key="13">
    <source>
        <dbReference type="ARBA" id="ARBA00023237"/>
    </source>
</evidence>
<protein>
    <submittedName>
        <fullName evidence="19">Iron complex outermembrane receptor protein</fullName>
    </submittedName>
</protein>
<dbReference type="GO" id="GO:0009279">
    <property type="term" value="C:cell outer membrane"/>
    <property type="evidence" value="ECO:0007669"/>
    <property type="project" value="UniProtKB-SubCell"/>
</dbReference>
<dbReference type="NCBIfam" id="TIGR01783">
    <property type="entry name" value="TonB-siderophor"/>
    <property type="match status" value="1"/>
</dbReference>
<feature type="chain" id="PRO_5018175820" evidence="16">
    <location>
        <begin position="25"/>
        <end position="702"/>
    </location>
</feature>
<keyword evidence="13 14" id="KW-0998">Cell outer membrane</keyword>
<comment type="similarity">
    <text evidence="2 14 15">Belongs to the TonB-dependent receptor family.</text>
</comment>
<dbReference type="PROSITE" id="PS52016">
    <property type="entry name" value="TONB_DEPENDENT_REC_3"/>
    <property type="match status" value="1"/>
</dbReference>
<sequence>MSLFRPSVLAVAVGSLLTSGYTLAQSAPSEIQEIQVTGQLSRYSALKSDTPIMETARSVSIEGLQDIIDKGAITLDDVFTYSSGVYGKTYGFATRGDWVKVRGLDVPQYQDSLQSLFGNYNNTRPDVYTLEQVEVLKGPASVLYGQGSPGGIVNVVSKLPKAESAHELLAELGSFDRQQLAFDSTGALDSDEQWLYRAVGVYRDTDTQVDQVNENTRVFAPSITWQPNQQTRVTALLNRTETDSDVGAQFLPVYGTLLPAPNGQFIDNSTYTGDPDFNYYDTETTSLTLLAEHQFNSVWSLELTSRYTDAKADYQQAWTAFIGGDRYVRNADGSLYGDGLVPRSFYGSKSTSEQAALDARLRANFQTGALFHEVLIGTQYQDVTLGESGFYDYARGYDVATGTVLDDSTWINVFDPQYGNIPAASEFTYAVSPDSTTEDLGLYINDQISVGNWRITAGVRFDDTETRTGTSSQSDDAVSTSVGALYQFDNGLSPYVSFAESFDPVIGDNGNGEPLDPQEGEQWEAGFKYQPSTFPAMFTLAYFDITQTNLNDPSALVGEYQQQRGEASITGVELEGIVFMGDLSLELNASQLDTESAEGYRLASVPERQASTWLTWRPGDFEGFKAGAGLRYVGESWDGTDQLRTPSYTLGDLMVGYQTGPWDLTLNARNVADKEFQATCLSRGDCFPGEARSVVGRVRYQF</sequence>
<keyword evidence="20" id="KW-1185">Reference proteome</keyword>
<organism evidence="19 20">
    <name type="scientific">Marinimicrobium koreense</name>
    <dbReference type="NCBI Taxonomy" id="306545"/>
    <lineage>
        <taxon>Bacteria</taxon>
        <taxon>Pseudomonadati</taxon>
        <taxon>Pseudomonadota</taxon>
        <taxon>Gammaproteobacteria</taxon>
        <taxon>Cellvibrionales</taxon>
        <taxon>Cellvibrionaceae</taxon>
        <taxon>Marinimicrobium</taxon>
    </lineage>
</organism>
<keyword evidence="3 14" id="KW-0813">Transport</keyword>
<evidence type="ECO:0000256" key="11">
    <source>
        <dbReference type="ARBA" id="ARBA00023136"/>
    </source>
</evidence>
<comment type="subcellular location">
    <subcellularLocation>
        <location evidence="1 14">Cell outer membrane</location>
        <topology evidence="1 14">Multi-pass membrane protein</topology>
    </subcellularLocation>
</comment>
<reference evidence="19 20" key="1">
    <citation type="submission" date="2018-11" db="EMBL/GenBank/DDBJ databases">
        <title>Genomic Encyclopedia of Type Strains, Phase IV (KMG-IV): sequencing the most valuable type-strain genomes for metagenomic binning, comparative biology and taxonomic classification.</title>
        <authorList>
            <person name="Goeker M."/>
        </authorList>
    </citation>
    <scope>NUCLEOTIDE SEQUENCE [LARGE SCALE GENOMIC DNA]</scope>
    <source>
        <strain evidence="19 20">DSM 16974</strain>
    </source>
</reference>